<keyword evidence="2" id="KW-0812">Transmembrane</keyword>
<comment type="similarity">
    <text evidence="1">Belongs to the HAK/KUP transporter (TC 2.A.72.3) family.</text>
</comment>
<keyword evidence="6" id="KW-1185">Reference proteome</keyword>
<dbReference type="Proteomes" id="UP000636800">
    <property type="component" value="Unassembled WGS sequence"/>
</dbReference>
<dbReference type="OrthoDB" id="1933643at2759"/>
<dbReference type="EMBL" id="JADCNL010000009">
    <property type="protein sequence ID" value="KAG0467481.1"/>
    <property type="molecule type" value="Genomic_DNA"/>
</dbReference>
<feature type="transmembrane region" description="Helical" evidence="2">
    <location>
        <begin position="145"/>
        <end position="167"/>
    </location>
</feature>
<dbReference type="GO" id="GO:0015079">
    <property type="term" value="F:potassium ion transmembrane transporter activity"/>
    <property type="evidence" value="ECO:0007669"/>
    <property type="project" value="InterPro"/>
</dbReference>
<reference evidence="6 7" key="1">
    <citation type="journal article" date="2020" name="Nat. Food">
        <title>A phased Vanilla planifolia genome enables genetic improvement of flavour and production.</title>
        <authorList>
            <person name="Hasing T."/>
            <person name="Tang H."/>
            <person name="Brym M."/>
            <person name="Khazi F."/>
            <person name="Huang T."/>
            <person name="Chambers A.H."/>
        </authorList>
    </citation>
    <scope>NUCLEOTIDE SEQUENCE [LARGE SCALE GENOMIC DNA]</scope>
    <source>
        <tissue evidence="5">Leaf</tissue>
    </source>
</reference>
<feature type="transmembrane region" description="Helical" evidence="2">
    <location>
        <begin position="217"/>
        <end position="238"/>
    </location>
</feature>
<dbReference type="GO" id="GO:0005886">
    <property type="term" value="C:plasma membrane"/>
    <property type="evidence" value="ECO:0007669"/>
    <property type="project" value="TreeGrafter"/>
</dbReference>
<feature type="transmembrane region" description="Helical" evidence="2">
    <location>
        <begin position="7"/>
        <end position="28"/>
    </location>
</feature>
<evidence type="ECO:0000313" key="7">
    <source>
        <dbReference type="Proteomes" id="UP000639772"/>
    </source>
</evidence>
<evidence type="ECO:0000256" key="1">
    <source>
        <dbReference type="ARBA" id="ARBA00008440"/>
    </source>
</evidence>
<evidence type="ECO:0000313" key="5">
    <source>
        <dbReference type="EMBL" id="KAG0469120.1"/>
    </source>
</evidence>
<feature type="transmembrane region" description="Helical" evidence="2">
    <location>
        <begin position="77"/>
        <end position="98"/>
    </location>
</feature>
<evidence type="ECO:0000313" key="6">
    <source>
        <dbReference type="Proteomes" id="UP000636800"/>
    </source>
</evidence>
<keyword evidence="2" id="KW-1133">Transmembrane helix</keyword>
<dbReference type="InterPro" id="IPR053951">
    <property type="entry name" value="K_trans_N"/>
</dbReference>
<keyword evidence="2" id="KW-0472">Membrane</keyword>
<accession>A0A835UQN1</accession>
<evidence type="ECO:0000259" key="3">
    <source>
        <dbReference type="Pfam" id="PF02705"/>
    </source>
</evidence>
<protein>
    <recommendedName>
        <fullName evidence="3">K+ potassium transporter integral membrane domain-containing protein</fullName>
    </recommendedName>
</protein>
<dbReference type="Pfam" id="PF02705">
    <property type="entry name" value="K_trans"/>
    <property type="match status" value="1"/>
</dbReference>
<organism evidence="5 7">
    <name type="scientific">Vanilla planifolia</name>
    <name type="common">Vanilla</name>
    <dbReference type="NCBI Taxonomy" id="51239"/>
    <lineage>
        <taxon>Eukaryota</taxon>
        <taxon>Viridiplantae</taxon>
        <taxon>Streptophyta</taxon>
        <taxon>Embryophyta</taxon>
        <taxon>Tracheophyta</taxon>
        <taxon>Spermatophyta</taxon>
        <taxon>Magnoliopsida</taxon>
        <taxon>Liliopsida</taxon>
        <taxon>Asparagales</taxon>
        <taxon>Orchidaceae</taxon>
        <taxon>Vanilloideae</taxon>
        <taxon>Vanilleae</taxon>
        <taxon>Vanilla</taxon>
    </lineage>
</organism>
<sequence>MFLTRGFVLSCYCLCFVSGGTFALYSLICRNANVSLLQNKQLADKELSTYLIENPPERETNCRTKVWLEKNKSMHTALLVVVMLGTGMVIGDGILSPLMSVYSAISGLQLFLSKQHHEYAVVPITCFIIVCLFALQHYGTHRISFLFAPIILAWLICIGGLGIYNIARWNPSIFEALSPYCILKFLRKTKKSGWMSLGGVLLCITGSEAMFADLGHFSYLSMQIAFTLVVYPALIFGVHGSSCLPI</sequence>
<feature type="transmembrane region" description="Helical" evidence="2">
    <location>
        <begin position="193"/>
        <end position="211"/>
    </location>
</feature>
<proteinExistence type="inferred from homology"/>
<dbReference type="EMBL" id="JADCNM010000009">
    <property type="protein sequence ID" value="KAG0469120.1"/>
    <property type="molecule type" value="Genomic_DNA"/>
</dbReference>
<dbReference type="PANTHER" id="PTHR30540:SF6">
    <property type="entry name" value="POTASSIUM TRANSPORTER 2"/>
    <property type="match status" value="1"/>
</dbReference>
<name>A0A835UQN1_VANPL</name>
<dbReference type="AlphaFoldDB" id="A0A835UQN1"/>
<dbReference type="PANTHER" id="PTHR30540">
    <property type="entry name" value="OSMOTIC STRESS POTASSIUM TRANSPORTER"/>
    <property type="match status" value="1"/>
</dbReference>
<feature type="domain" description="K+ potassium transporter integral membrane" evidence="3">
    <location>
        <begin position="19"/>
        <end position="240"/>
    </location>
</feature>
<comment type="caution">
    <text evidence="5">The sequence shown here is derived from an EMBL/GenBank/DDBJ whole genome shotgun (WGS) entry which is preliminary data.</text>
</comment>
<evidence type="ECO:0000313" key="4">
    <source>
        <dbReference type="EMBL" id="KAG0467481.1"/>
    </source>
</evidence>
<gene>
    <name evidence="5" type="ORF">HPP92_018448</name>
    <name evidence="4" type="ORF">HPP92_019061</name>
</gene>
<feature type="transmembrane region" description="Helical" evidence="2">
    <location>
        <begin position="119"/>
        <end position="139"/>
    </location>
</feature>
<dbReference type="Proteomes" id="UP000639772">
    <property type="component" value="Chromosome 9"/>
</dbReference>
<dbReference type="InterPro" id="IPR003855">
    <property type="entry name" value="K+_transporter"/>
</dbReference>
<evidence type="ECO:0000256" key="2">
    <source>
        <dbReference type="SAM" id="Phobius"/>
    </source>
</evidence>